<dbReference type="RefSeq" id="XP_022258415.1">
    <property type="nucleotide sequence ID" value="XM_022402707.1"/>
</dbReference>
<comment type="subcellular location">
    <subcellularLocation>
        <location evidence="1">Membrane</location>
    </subcellularLocation>
</comment>
<evidence type="ECO:0000256" key="4">
    <source>
        <dbReference type="ARBA" id="ARBA00023136"/>
    </source>
</evidence>
<gene>
    <name evidence="8" type="primary">LOC106474401</name>
</gene>
<keyword evidence="3 5" id="KW-1133">Transmembrane helix</keyword>
<dbReference type="SMART" id="SM00303">
    <property type="entry name" value="GPS"/>
    <property type="match status" value="1"/>
</dbReference>
<proteinExistence type="predicted"/>
<evidence type="ECO:0000256" key="5">
    <source>
        <dbReference type="SAM" id="Phobius"/>
    </source>
</evidence>
<reference evidence="8" key="1">
    <citation type="submission" date="2025-08" db="UniProtKB">
        <authorList>
            <consortium name="RefSeq"/>
        </authorList>
    </citation>
    <scope>IDENTIFICATION</scope>
    <source>
        <tissue evidence="8">Muscle</tissue>
    </source>
</reference>
<keyword evidence="4 5" id="KW-0472">Membrane</keyword>
<evidence type="ECO:0000256" key="2">
    <source>
        <dbReference type="ARBA" id="ARBA00022692"/>
    </source>
</evidence>
<dbReference type="CDD" id="cd12087">
    <property type="entry name" value="TM_EGFR-like"/>
    <property type="match status" value="1"/>
</dbReference>
<evidence type="ECO:0000256" key="3">
    <source>
        <dbReference type="ARBA" id="ARBA00022989"/>
    </source>
</evidence>
<organism evidence="7 8">
    <name type="scientific">Limulus polyphemus</name>
    <name type="common">Atlantic horseshoe crab</name>
    <dbReference type="NCBI Taxonomy" id="6850"/>
    <lineage>
        <taxon>Eukaryota</taxon>
        <taxon>Metazoa</taxon>
        <taxon>Ecdysozoa</taxon>
        <taxon>Arthropoda</taxon>
        <taxon>Chelicerata</taxon>
        <taxon>Merostomata</taxon>
        <taxon>Xiphosura</taxon>
        <taxon>Limulidae</taxon>
        <taxon>Limulus</taxon>
    </lineage>
</organism>
<dbReference type="PANTHER" id="PTHR47767:SF1">
    <property type="entry name" value="ADHESION G PROTEIN-COUPLED RECEPTOR G7"/>
    <property type="match status" value="1"/>
</dbReference>
<keyword evidence="2 5" id="KW-0812">Transmembrane</keyword>
<dbReference type="InterPro" id="IPR002859">
    <property type="entry name" value="PKD/REJ-like"/>
</dbReference>
<evidence type="ECO:0000313" key="7">
    <source>
        <dbReference type="Proteomes" id="UP000694941"/>
    </source>
</evidence>
<keyword evidence="7" id="KW-1185">Reference proteome</keyword>
<dbReference type="InterPro" id="IPR046338">
    <property type="entry name" value="GAIN_dom_sf"/>
</dbReference>
<dbReference type="GeneID" id="106474401"/>
<dbReference type="Gene3D" id="2.60.220.50">
    <property type="match status" value="1"/>
</dbReference>
<dbReference type="Pfam" id="PF01825">
    <property type="entry name" value="GPS"/>
    <property type="match status" value="1"/>
</dbReference>
<dbReference type="InterPro" id="IPR053066">
    <property type="entry name" value="ADGR_G7"/>
</dbReference>
<evidence type="ECO:0000256" key="1">
    <source>
        <dbReference type="ARBA" id="ARBA00004370"/>
    </source>
</evidence>
<dbReference type="InterPro" id="IPR000203">
    <property type="entry name" value="GPS"/>
</dbReference>
<evidence type="ECO:0000259" key="6">
    <source>
        <dbReference type="Pfam" id="PF02010"/>
    </source>
</evidence>
<evidence type="ECO:0000313" key="8">
    <source>
        <dbReference type="RefSeq" id="XP_022258415.1"/>
    </source>
</evidence>
<feature type="domain" description="PKD/REJ-like" evidence="6">
    <location>
        <begin position="45"/>
        <end position="470"/>
    </location>
</feature>
<dbReference type="Proteomes" id="UP000694941">
    <property type="component" value="Unplaced"/>
</dbReference>
<dbReference type="Pfam" id="PF02010">
    <property type="entry name" value="REJ"/>
    <property type="match status" value="1"/>
</dbReference>
<name>A0ABM1TRA9_LIMPO</name>
<feature type="transmembrane region" description="Helical" evidence="5">
    <location>
        <begin position="780"/>
        <end position="804"/>
    </location>
</feature>
<dbReference type="PANTHER" id="PTHR47767">
    <property type="entry name" value="ADHESION G PROTEIN-COUPLED RECEPTOR G7"/>
    <property type="match status" value="1"/>
</dbReference>
<accession>A0ABM1TRA9</accession>
<sequence>MNSLRAEHRVTRVPYDAPVVSLYTSLLFSDNSVSVNEELQLYGEVTLASCIKPPKPVRFAWAVDNPRVKFDFGSLYFPVYKAAPFTLPVGETVTFTLRTFLDTAMNESTFASVTLQVVPQPVQAIIKGEPEVTVGSRSGTILLDGSESGGFGVPVVYQWSCHDKNNEPCYNMMETSQNNILVSREEQSKSVLKLLSSQLESGKKLKFSLQVFSARNPSVKSNTSLTLNVVEGDMPQVWLQSVSVQGVPIRRRNPITGVFTVPARMPVIIEATVNSMKRAVQTLNWNITGFPHPYHYNDLKGSRKGETILSLAQGTIVEHGVYVIDLEACNNDGACGTANLTLYAFPVVALCHVYVEPYVAYGWTQAVVLTCSVPTERTPLTYQLYMQSLEKLIPVTSLQFSYIFRFIGLPPPANSSTVFYTAKVCDRFGVCLWFRSNPVQVTLPANGTQSANTLYILSKQAQETGSPLQALTFLSLAVSALNRNLTTEESQQAISYVTEIIAYQPITTGDASVILNSLSSLLSSGDQAVRLKAIAAVARTILKTKASEKNPSVTIIQEAFSLVTNAIELYQDDPKTLQKLGRVHHQLTKVAAALLTAGQKLELQTKDENLPKAALQYMMLDKDSGMIEVRGKQEDDTVEASAEFSTEVQNRFKRWKCETKKCQGVAISMRLYDKLNPLPEDPVFRRVAPIVIIELQTPETGKIIQLNSIPDLIILTITQTVNISEDSQVAPKCHFWSSSEKAWKTDGLKTFGFADGMVTCRSNHLSAFTVLEVPIGLSTAAVAGIVIGSLVAVLIVGVVAALLVRKKNAKLSKVDSEEISVGKADE</sequence>
<protein>
    <submittedName>
        <fullName evidence="8">Uncharacterized protein LOC106474401 isoform X1</fullName>
    </submittedName>
</protein>